<keyword evidence="3" id="KW-1185">Reference proteome</keyword>
<dbReference type="EMBL" id="JABEZX010000013">
    <property type="protein sequence ID" value="MBA0574300.1"/>
    <property type="molecule type" value="Genomic_DNA"/>
</dbReference>
<evidence type="ECO:0000256" key="1">
    <source>
        <dbReference type="SAM" id="MobiDB-lite"/>
    </source>
</evidence>
<comment type="caution">
    <text evidence="2">The sequence shown here is derived from an EMBL/GenBank/DDBJ whole genome shotgun (WGS) entry which is preliminary data.</text>
</comment>
<evidence type="ECO:0000313" key="3">
    <source>
        <dbReference type="Proteomes" id="UP000593572"/>
    </source>
</evidence>
<dbReference type="Proteomes" id="UP000593572">
    <property type="component" value="Unassembled WGS sequence"/>
</dbReference>
<sequence length="101" mass="11423">MNNGNSVAHVKTGNESQSDSKSQVFDDPDIVVLNLEKWHAFRSSNDLISLKIHNINFSTLPFPIFIRKVSKILNKFSVKPGSTEAEMMNTIKERTNIVQPH</sequence>
<reference evidence="2 3" key="1">
    <citation type="journal article" date="2019" name="Genome Biol. Evol.">
        <title>Insights into the evolution of the New World diploid cottons (Gossypium, subgenus Houzingenia) based on genome sequencing.</title>
        <authorList>
            <person name="Grover C.E."/>
            <person name="Arick M.A. 2nd"/>
            <person name="Thrash A."/>
            <person name="Conover J.L."/>
            <person name="Sanders W.S."/>
            <person name="Peterson D.G."/>
            <person name="Frelichowski J.E."/>
            <person name="Scheffler J.A."/>
            <person name="Scheffler B.E."/>
            <person name="Wendel J.F."/>
        </authorList>
    </citation>
    <scope>NUCLEOTIDE SEQUENCE [LARGE SCALE GENOMIC DNA]</scope>
    <source>
        <strain evidence="2">157</strain>
        <tissue evidence="2">Leaf</tissue>
    </source>
</reference>
<accession>A0A7J8NBR1</accession>
<organism evidence="2 3">
    <name type="scientific">Gossypium lobatum</name>
    <dbReference type="NCBI Taxonomy" id="34289"/>
    <lineage>
        <taxon>Eukaryota</taxon>
        <taxon>Viridiplantae</taxon>
        <taxon>Streptophyta</taxon>
        <taxon>Embryophyta</taxon>
        <taxon>Tracheophyta</taxon>
        <taxon>Spermatophyta</taxon>
        <taxon>Magnoliopsida</taxon>
        <taxon>eudicotyledons</taxon>
        <taxon>Gunneridae</taxon>
        <taxon>Pentapetalae</taxon>
        <taxon>rosids</taxon>
        <taxon>malvids</taxon>
        <taxon>Malvales</taxon>
        <taxon>Malvaceae</taxon>
        <taxon>Malvoideae</taxon>
        <taxon>Gossypium</taxon>
    </lineage>
</organism>
<gene>
    <name evidence="2" type="ORF">Golob_001519</name>
</gene>
<dbReference type="AlphaFoldDB" id="A0A7J8NBR1"/>
<name>A0A7J8NBR1_9ROSI</name>
<feature type="compositionally biased region" description="Polar residues" evidence="1">
    <location>
        <begin position="13"/>
        <end position="22"/>
    </location>
</feature>
<proteinExistence type="predicted"/>
<feature type="region of interest" description="Disordered" evidence="1">
    <location>
        <begin position="1"/>
        <end position="22"/>
    </location>
</feature>
<evidence type="ECO:0000313" key="2">
    <source>
        <dbReference type="EMBL" id="MBA0574300.1"/>
    </source>
</evidence>
<protein>
    <submittedName>
        <fullName evidence="2">Uncharacterized protein</fullName>
    </submittedName>
</protein>